<keyword evidence="2" id="KW-1185">Reference proteome</keyword>
<gene>
    <name evidence="1" type="primary">Vigan.08G229700</name>
    <name evidence="1" type="ORF">VIGAN_08229700</name>
</gene>
<feature type="non-terminal residue" evidence="1">
    <location>
        <position position="85"/>
    </location>
</feature>
<dbReference type="AlphaFoldDB" id="A0A0S3SRU1"/>
<accession>A0A0S3SRU1</accession>
<evidence type="ECO:0000313" key="2">
    <source>
        <dbReference type="Proteomes" id="UP000291084"/>
    </source>
</evidence>
<sequence length="85" mass="9889">MAFQSFFSKYKTLPSFFCTLVQHKPNYHIHSFPNPQVLGPSLPDLVNEISRVLSDHRYPHHDLELSLKPFSPQISTNLVEQVLKR</sequence>
<dbReference type="OrthoDB" id="185373at2759"/>
<name>A0A0S3SRU1_PHAAN</name>
<dbReference type="Proteomes" id="UP000291084">
    <property type="component" value="Chromosome 8"/>
</dbReference>
<proteinExistence type="predicted"/>
<evidence type="ECO:0000313" key="1">
    <source>
        <dbReference type="EMBL" id="BAT95547.1"/>
    </source>
</evidence>
<dbReference type="EMBL" id="AP015041">
    <property type="protein sequence ID" value="BAT95547.1"/>
    <property type="molecule type" value="Genomic_DNA"/>
</dbReference>
<protein>
    <submittedName>
        <fullName evidence="1">Uncharacterized protein</fullName>
    </submittedName>
</protein>
<organism evidence="1 2">
    <name type="scientific">Vigna angularis var. angularis</name>
    <dbReference type="NCBI Taxonomy" id="157739"/>
    <lineage>
        <taxon>Eukaryota</taxon>
        <taxon>Viridiplantae</taxon>
        <taxon>Streptophyta</taxon>
        <taxon>Embryophyta</taxon>
        <taxon>Tracheophyta</taxon>
        <taxon>Spermatophyta</taxon>
        <taxon>Magnoliopsida</taxon>
        <taxon>eudicotyledons</taxon>
        <taxon>Gunneridae</taxon>
        <taxon>Pentapetalae</taxon>
        <taxon>rosids</taxon>
        <taxon>fabids</taxon>
        <taxon>Fabales</taxon>
        <taxon>Fabaceae</taxon>
        <taxon>Papilionoideae</taxon>
        <taxon>50 kb inversion clade</taxon>
        <taxon>NPAAA clade</taxon>
        <taxon>indigoferoid/millettioid clade</taxon>
        <taxon>Phaseoleae</taxon>
        <taxon>Vigna</taxon>
    </lineage>
</organism>
<reference evidence="1 2" key="1">
    <citation type="journal article" date="2015" name="Sci. Rep.">
        <title>The power of single molecule real-time sequencing technology in the de novo assembly of a eukaryotic genome.</title>
        <authorList>
            <person name="Sakai H."/>
            <person name="Naito K."/>
            <person name="Ogiso-Tanaka E."/>
            <person name="Takahashi Y."/>
            <person name="Iseki K."/>
            <person name="Muto C."/>
            <person name="Satou K."/>
            <person name="Teruya K."/>
            <person name="Shiroma A."/>
            <person name="Shimoji M."/>
            <person name="Hirano T."/>
            <person name="Itoh T."/>
            <person name="Kaga A."/>
            <person name="Tomooka N."/>
        </authorList>
    </citation>
    <scope>NUCLEOTIDE SEQUENCE [LARGE SCALE GENOMIC DNA]</scope>
    <source>
        <strain evidence="2">cv. Shumari</strain>
    </source>
</reference>